<dbReference type="EMBL" id="GBRH01162371">
    <property type="protein sequence ID" value="JAE35525.1"/>
    <property type="molecule type" value="Transcribed_RNA"/>
</dbReference>
<protein>
    <submittedName>
        <fullName evidence="1">Uncharacterized protein</fullName>
    </submittedName>
</protein>
<dbReference type="AlphaFoldDB" id="A0A0A9HEB5"/>
<reference evidence="1" key="1">
    <citation type="submission" date="2014-09" db="EMBL/GenBank/DDBJ databases">
        <authorList>
            <person name="Magalhaes I.L.F."/>
            <person name="Oliveira U."/>
            <person name="Santos F.R."/>
            <person name="Vidigal T.H.D.A."/>
            <person name="Brescovit A.D."/>
            <person name="Santos A.J."/>
        </authorList>
    </citation>
    <scope>NUCLEOTIDE SEQUENCE</scope>
    <source>
        <tissue evidence="1">Shoot tissue taken approximately 20 cm above the soil surface</tissue>
    </source>
</reference>
<accession>A0A0A9HEB5</accession>
<sequence length="30" mass="3722">MDPQRLEMGYLHLHPYQNHESYGRIQHLEE</sequence>
<reference evidence="1" key="2">
    <citation type="journal article" date="2015" name="Data Brief">
        <title>Shoot transcriptome of the giant reed, Arundo donax.</title>
        <authorList>
            <person name="Barrero R.A."/>
            <person name="Guerrero F.D."/>
            <person name="Moolhuijzen P."/>
            <person name="Goolsby J.A."/>
            <person name="Tidwell J."/>
            <person name="Bellgard S.E."/>
            <person name="Bellgard M.I."/>
        </authorList>
    </citation>
    <scope>NUCLEOTIDE SEQUENCE</scope>
    <source>
        <tissue evidence="1">Shoot tissue taken approximately 20 cm above the soil surface</tissue>
    </source>
</reference>
<evidence type="ECO:0000313" key="1">
    <source>
        <dbReference type="EMBL" id="JAE35525.1"/>
    </source>
</evidence>
<proteinExistence type="predicted"/>
<organism evidence="1">
    <name type="scientific">Arundo donax</name>
    <name type="common">Giant reed</name>
    <name type="synonym">Donax arundinaceus</name>
    <dbReference type="NCBI Taxonomy" id="35708"/>
    <lineage>
        <taxon>Eukaryota</taxon>
        <taxon>Viridiplantae</taxon>
        <taxon>Streptophyta</taxon>
        <taxon>Embryophyta</taxon>
        <taxon>Tracheophyta</taxon>
        <taxon>Spermatophyta</taxon>
        <taxon>Magnoliopsida</taxon>
        <taxon>Liliopsida</taxon>
        <taxon>Poales</taxon>
        <taxon>Poaceae</taxon>
        <taxon>PACMAD clade</taxon>
        <taxon>Arundinoideae</taxon>
        <taxon>Arundineae</taxon>
        <taxon>Arundo</taxon>
    </lineage>
</organism>
<name>A0A0A9HEB5_ARUDO</name>